<sequence length="76" mass="8626">MKAQEPRPDISTALTVTQFCQMFDIEPELYAALKRTGQGPREVRTGHCIVIPSEYAAQWLVKAEPLRVFAQRYLCG</sequence>
<reference evidence="2" key="3">
    <citation type="submission" date="2024-03" db="EMBL/GenBank/DDBJ databases">
        <authorList>
            <person name="Bromfield E.S.P."/>
            <person name="Cloutier S."/>
        </authorList>
    </citation>
    <scope>NUCLEOTIDE SEQUENCE</scope>
    <source>
        <strain evidence="2">5S5</strain>
    </source>
</reference>
<evidence type="ECO:0000313" key="1">
    <source>
        <dbReference type="EMBL" id="NVI49812.1"/>
    </source>
</evidence>
<dbReference type="AlphaFoldDB" id="A0A974A6I5"/>
<keyword evidence="3" id="KW-1185">Reference proteome</keyword>
<dbReference type="RefSeq" id="WP_156928937.1">
    <property type="nucleotide sequence ID" value="NZ_CP088285.1"/>
</dbReference>
<reference evidence="2" key="2">
    <citation type="journal article" date="2021" name="Int. J. Syst. Evol. Microbiol.">
        <title>Bradyrhizobium septentrionale sp. nov. (sv. septentrionale) and Bradyrhizobium quebecense sp. nov. (sv. septentrionale) associated with legumes native to Canada possess rearranged symbiosis genes and numerous insertion sequences.</title>
        <authorList>
            <person name="Bromfield E.S.P."/>
            <person name="Cloutier S."/>
        </authorList>
    </citation>
    <scope>NUCLEOTIDE SEQUENCE</scope>
    <source>
        <strain evidence="2">5S5</strain>
    </source>
</reference>
<dbReference type="Proteomes" id="UP001432046">
    <property type="component" value="Chromosome"/>
</dbReference>
<accession>A0A974A6I5</accession>
<gene>
    <name evidence="1" type="ORF">HAP48_044630</name>
    <name evidence="2" type="ORF">WDK88_01325</name>
</gene>
<organism evidence="1">
    <name type="scientific">Bradyrhizobium septentrionale</name>
    <dbReference type="NCBI Taxonomy" id="1404411"/>
    <lineage>
        <taxon>Bacteria</taxon>
        <taxon>Pseudomonadati</taxon>
        <taxon>Pseudomonadota</taxon>
        <taxon>Alphaproteobacteria</taxon>
        <taxon>Hyphomicrobiales</taxon>
        <taxon>Nitrobacteraceae</taxon>
        <taxon>Bradyrhizobium</taxon>
    </lineage>
</organism>
<name>A0A974A6I5_9BRAD</name>
<evidence type="ECO:0000313" key="3">
    <source>
        <dbReference type="Proteomes" id="UP001432046"/>
    </source>
</evidence>
<reference evidence="1" key="1">
    <citation type="submission" date="2020-06" db="EMBL/GenBank/DDBJ databases">
        <title>Whole Genome Sequence of Bradyrhizobium sp. Strain 1S1.</title>
        <authorList>
            <person name="Bromfield E.S.P."/>
            <person name="Cloutier S."/>
        </authorList>
    </citation>
    <scope>NUCLEOTIDE SEQUENCE [LARGE SCALE GENOMIC DNA]</scope>
    <source>
        <strain evidence="1">1S1</strain>
    </source>
</reference>
<dbReference type="EMBL" id="JAAOLE020000001">
    <property type="protein sequence ID" value="NVI49812.1"/>
    <property type="molecule type" value="Genomic_DNA"/>
</dbReference>
<dbReference type="EMBL" id="CP147711">
    <property type="protein sequence ID" value="WXC80338.1"/>
    <property type="molecule type" value="Genomic_DNA"/>
</dbReference>
<protein>
    <submittedName>
        <fullName evidence="1">Uncharacterized protein</fullName>
    </submittedName>
</protein>
<evidence type="ECO:0000313" key="2">
    <source>
        <dbReference type="EMBL" id="WXC80338.1"/>
    </source>
</evidence>
<proteinExistence type="predicted"/>